<evidence type="ECO:0000313" key="2">
    <source>
        <dbReference type="Proteomes" id="UP000887566"/>
    </source>
</evidence>
<proteinExistence type="predicted"/>
<name>A0A914XJR4_9BILA</name>
<feature type="region of interest" description="Disordered" evidence="1">
    <location>
        <begin position="60"/>
        <end position="81"/>
    </location>
</feature>
<feature type="region of interest" description="Disordered" evidence="1">
    <location>
        <begin position="482"/>
        <end position="530"/>
    </location>
</feature>
<sequence length="530" mass="56955">MSTLQLELMITSQPICSSTCRPQYGPTRTICTVKSASTVNAQVDAYTAITNVNDKKTAVKGRGGKRKCGGKEEGKGAERKEESTIEFIEMRRPVTEGDFVDVRDAAVVAERADRLRVLLGLLDAQCELLDWRDYLDDSFDSLISGIEDVDAQQPIPHHPDPPAAHDDSRLSVDAAVRMLFVERSADRSLDRSVNQGGILDHSLDSSVNQGGVLDRTMDRDGNPDHSLDRTVERVGILERSTDRSLDHSVNQGGILDRTGEHVGILDHSADRSLDLAEAEASHLAHAESTSGAVDYGYGCLDPSIVTEPCRSDPLSSIIQTAAYGNNVTPLPPAKPLRPTATTSMLGFDFNTPARRDEGAVVKQHSLTSMTTTALQFNLMTPLNESRQLTTSGGGGLNRLFANPTTYAPPRDVRVEPLRNDEALPSQTTPVRLLRSASGSNTSLGFNFHTPLVAEGGQGSESRPSMVTTLGFSFAAQSHSPLVAASDRRSCSPPSPITASDHAEDTVPPSPNALTSGGKRHQLLGGLSLRF</sequence>
<evidence type="ECO:0000256" key="1">
    <source>
        <dbReference type="SAM" id="MobiDB-lite"/>
    </source>
</evidence>
<feature type="compositionally biased region" description="Basic and acidic residues" evidence="1">
    <location>
        <begin position="69"/>
        <end position="81"/>
    </location>
</feature>
<feature type="region of interest" description="Disordered" evidence="1">
    <location>
        <begin position="388"/>
        <end position="410"/>
    </location>
</feature>
<evidence type="ECO:0000313" key="3">
    <source>
        <dbReference type="WBParaSite" id="PSAMB.scaffold8414size6254.g31388.t1"/>
    </source>
</evidence>
<reference evidence="3" key="1">
    <citation type="submission" date="2022-11" db="UniProtKB">
        <authorList>
            <consortium name="WormBaseParasite"/>
        </authorList>
    </citation>
    <scope>IDENTIFICATION</scope>
</reference>
<accession>A0A914XJR4</accession>
<dbReference type="Proteomes" id="UP000887566">
    <property type="component" value="Unplaced"/>
</dbReference>
<keyword evidence="2" id="KW-1185">Reference proteome</keyword>
<organism evidence="2 3">
    <name type="scientific">Plectus sambesii</name>
    <dbReference type="NCBI Taxonomy" id="2011161"/>
    <lineage>
        <taxon>Eukaryota</taxon>
        <taxon>Metazoa</taxon>
        <taxon>Ecdysozoa</taxon>
        <taxon>Nematoda</taxon>
        <taxon>Chromadorea</taxon>
        <taxon>Plectida</taxon>
        <taxon>Plectina</taxon>
        <taxon>Plectoidea</taxon>
        <taxon>Plectidae</taxon>
        <taxon>Plectus</taxon>
    </lineage>
</organism>
<dbReference type="WBParaSite" id="PSAMB.scaffold8414size6254.g31388.t1">
    <property type="protein sequence ID" value="PSAMB.scaffold8414size6254.g31388.t1"/>
    <property type="gene ID" value="PSAMB.scaffold8414size6254.g31388"/>
</dbReference>
<protein>
    <submittedName>
        <fullName evidence="3">Uncharacterized protein</fullName>
    </submittedName>
</protein>
<dbReference type="AlphaFoldDB" id="A0A914XJR4"/>